<keyword evidence="2" id="KW-1185">Reference proteome</keyword>
<dbReference type="AlphaFoldDB" id="A0A8J4WZU6"/>
<proteinExistence type="predicted"/>
<sequence>MTFCRLPLCIFGAADSKWRTPTKNNFDDFRINFYRPCKYGDTERFLSTPGLLDRNTVLIRLKSYKGLAIQRRLL</sequence>
<dbReference type="Proteomes" id="UP000748531">
    <property type="component" value="Unassembled WGS sequence"/>
</dbReference>
<evidence type="ECO:0000313" key="2">
    <source>
        <dbReference type="Proteomes" id="UP000748531"/>
    </source>
</evidence>
<protein>
    <submittedName>
        <fullName evidence="1">Uncharacterized protein</fullName>
    </submittedName>
</protein>
<comment type="caution">
    <text evidence="1">The sequence shown here is derived from an EMBL/GenBank/DDBJ whole genome shotgun (WGS) entry which is preliminary data.</text>
</comment>
<organism evidence="1 2">
    <name type="scientific">Paragonimus heterotremus</name>
    <dbReference type="NCBI Taxonomy" id="100268"/>
    <lineage>
        <taxon>Eukaryota</taxon>
        <taxon>Metazoa</taxon>
        <taxon>Spiralia</taxon>
        <taxon>Lophotrochozoa</taxon>
        <taxon>Platyhelminthes</taxon>
        <taxon>Trematoda</taxon>
        <taxon>Digenea</taxon>
        <taxon>Plagiorchiida</taxon>
        <taxon>Troglotremata</taxon>
        <taxon>Troglotrematidae</taxon>
        <taxon>Paragonimus</taxon>
    </lineage>
</organism>
<gene>
    <name evidence="1" type="ORF">PHET_04137</name>
</gene>
<reference evidence="1" key="1">
    <citation type="submission" date="2019-05" db="EMBL/GenBank/DDBJ databases">
        <title>Annotation for the trematode Paragonimus heterotremus.</title>
        <authorList>
            <person name="Choi Y.-J."/>
        </authorList>
    </citation>
    <scope>NUCLEOTIDE SEQUENCE</scope>
    <source>
        <strain evidence="1">LC</strain>
    </source>
</reference>
<accession>A0A8J4WZU6</accession>
<dbReference type="EMBL" id="LUCH01002802">
    <property type="protein sequence ID" value="KAF5400957.1"/>
    <property type="molecule type" value="Genomic_DNA"/>
</dbReference>
<name>A0A8J4WZU6_9TREM</name>
<evidence type="ECO:0000313" key="1">
    <source>
        <dbReference type="EMBL" id="KAF5400957.1"/>
    </source>
</evidence>